<feature type="region of interest" description="Disordered" evidence="1">
    <location>
        <begin position="640"/>
        <end position="838"/>
    </location>
</feature>
<feature type="compositionally biased region" description="Basic residues" evidence="1">
    <location>
        <begin position="1149"/>
        <end position="1202"/>
    </location>
</feature>
<feature type="compositionally biased region" description="Basic and acidic residues" evidence="1">
    <location>
        <begin position="249"/>
        <end position="322"/>
    </location>
</feature>
<feature type="compositionally biased region" description="Low complexity" evidence="1">
    <location>
        <begin position="1244"/>
        <end position="1264"/>
    </location>
</feature>
<feature type="compositionally biased region" description="Basic and acidic residues" evidence="1">
    <location>
        <begin position="34"/>
        <end position="59"/>
    </location>
</feature>
<feature type="compositionally biased region" description="Basic residues" evidence="1">
    <location>
        <begin position="361"/>
        <end position="375"/>
    </location>
</feature>
<keyword evidence="3" id="KW-1185">Reference proteome</keyword>
<reference evidence="2" key="1">
    <citation type="submission" date="2021-04" db="EMBL/GenBank/DDBJ databases">
        <authorList>
            <consortium name="Molecular Ecology Group"/>
        </authorList>
    </citation>
    <scope>NUCLEOTIDE SEQUENCE</scope>
</reference>
<feature type="compositionally biased region" description="Low complexity" evidence="1">
    <location>
        <begin position="642"/>
        <end position="657"/>
    </location>
</feature>
<protein>
    <submittedName>
        <fullName evidence="2">Uncharacterized protein</fullName>
    </submittedName>
</protein>
<sequence length="1264" mass="140394">KAEDKAQASSEFADIRVDEIPDIPFQNFLYRGQKVEEESKQSKAQEEIEAKPEKISPRRKDSRNRRPVVSASGRKLKGRGVIRFRSRSRSTTPPHWKQEQRRAIPMHKAKEMEEKKWSKGEAIAAPSSHRKEEKKWNKREDIEAPSSYRQDHKATLSAGSVGRRHHSSDVVEPEKSLENGKHKRSPKDKDDSRKEKKKKRSGLDMSSHDDKVEKKPKDKGPKDQSEDSDIETGSGCEDGEITSRQDNNLAKERSKEARSRREKERNRSDFSSPDAKKGSRSERHNTKLDKTTDRGERKDSQKRERRNSWSKDKSRGSRERRASYSTQADSSNTSKSAKHGQEESLRRQEKKPDRFEDATSRQRKNRSRTPKRSAKSKWNDGKHSRSRSRSPAFRRKPSYDGKHQSRSEEKRPSRSQSKSDTRYKWRDERSRDLKKRRPSESSSSEDREDKRRKKDNSSPGKTLKNGNRADKLQNPLDEASLSMLQETEAFLKAQLAAENIDESLSVAGSNTVTSNSKILYKLDSGEQIQYNVTSDHQSSVTAAGDRKQEGQAKSRALARSSSRSRSQSSSRSSSRSRSRAKELKAKVSRDKKQRRFGGQMKWEPPLEPEDADRDPELSQSLCVFMSFICFRQKHQNTPLENAPRLAVRRSSSSSPSPARDKHRSRSHSSSRSVSHSRSGSESPSHLRASLLEQKRHKASMGEENIRTEPGENGGRAAVNEERQISVGSRDVINEDGQLAGGEKRPAQDLDRDRSRSSSSSPEPPPVIPRVHRSHSSSASLAELPPGQTELSAETVAAGETVVPETSDAVSALPSDGCVQSPQHPADTPQDSCGDTSVPCVGMQDSARLLSDMPLDAISDPHTSVLVRPPPLPPLPGSLSAPALPPVPIDRPVSTSAPALPPVPIDRPVATSAPALPPVPIDRPVSTSAAVAAAPVPIDRPVSTSVPAQPPVPRDLSEIKSIPMPPLDHKEAVLAAATLDPLQLANVPLPADLGTSLDKACKKCTSITDLETAADCNKPLSAQTLADTTEASRASQIPAERRSRRSGSQSDQSRGSSSSSSSSGKRTRRVVPASNKPNDKDSEKTVDSQMQHTTDTNRETTKKHTKEAASNKSSKSLETAAAAKSKHSEKTASIDQESSRSKRPSSSSVRSKKQSKSRSRSQDKKAHKRSPTSVSRRRSSSRRDRRTPHKRRSKSRSPRRRTPPRSAWPSRRSGRYDRSPPLRRRSRSKDRQSHRVRRRSDSHSRSGSSSHSSDSSSRSSSSSSD</sequence>
<feature type="compositionally biased region" description="Basic and acidic residues" evidence="1">
    <location>
        <begin position="699"/>
        <end position="709"/>
    </location>
</feature>
<feature type="compositionally biased region" description="Basic and acidic residues" evidence="1">
    <location>
        <begin position="206"/>
        <end position="225"/>
    </location>
</feature>
<feature type="compositionally biased region" description="Basic residues" evidence="1">
    <location>
        <begin position="74"/>
        <end position="88"/>
    </location>
</feature>
<proteinExistence type="predicted"/>
<feature type="compositionally biased region" description="Basic and acidic residues" evidence="1">
    <location>
        <begin position="1094"/>
        <end position="1108"/>
    </location>
</feature>
<comment type="caution">
    <text evidence="2">The sequence shown here is derived from an EMBL/GenBank/DDBJ whole genome shotgun (WGS) entry which is preliminary data.</text>
</comment>
<gene>
    <name evidence="2" type="ORF">CUNI_LOCUS529</name>
</gene>
<accession>A0A8S3YHM9</accession>
<feature type="compositionally biased region" description="Basic residues" evidence="1">
    <location>
        <begin position="384"/>
        <end position="396"/>
    </location>
</feature>
<feature type="compositionally biased region" description="Basic and acidic residues" evidence="1">
    <location>
        <begin position="741"/>
        <end position="755"/>
    </location>
</feature>
<feature type="compositionally biased region" description="Polar residues" evidence="1">
    <location>
        <begin position="323"/>
        <end position="335"/>
    </location>
</feature>
<evidence type="ECO:0000313" key="2">
    <source>
        <dbReference type="EMBL" id="CAG5114971.1"/>
    </source>
</evidence>
<feature type="compositionally biased region" description="Basic and acidic residues" evidence="1">
    <location>
        <begin position="579"/>
        <end position="590"/>
    </location>
</feature>
<feature type="compositionally biased region" description="Basic and acidic residues" evidence="1">
    <location>
        <begin position="96"/>
        <end position="119"/>
    </location>
</feature>
<feature type="region of interest" description="Disordered" evidence="1">
    <location>
        <begin position="34"/>
        <end position="480"/>
    </location>
</feature>
<organism evidence="2 3">
    <name type="scientific">Candidula unifasciata</name>
    <dbReference type="NCBI Taxonomy" id="100452"/>
    <lineage>
        <taxon>Eukaryota</taxon>
        <taxon>Metazoa</taxon>
        <taxon>Spiralia</taxon>
        <taxon>Lophotrochozoa</taxon>
        <taxon>Mollusca</taxon>
        <taxon>Gastropoda</taxon>
        <taxon>Heterobranchia</taxon>
        <taxon>Euthyneura</taxon>
        <taxon>Panpulmonata</taxon>
        <taxon>Eupulmonata</taxon>
        <taxon>Stylommatophora</taxon>
        <taxon>Helicina</taxon>
        <taxon>Helicoidea</taxon>
        <taxon>Geomitridae</taxon>
        <taxon>Candidula</taxon>
    </lineage>
</organism>
<evidence type="ECO:0000256" key="1">
    <source>
        <dbReference type="SAM" id="MobiDB-lite"/>
    </source>
</evidence>
<feature type="compositionally biased region" description="Basic and acidic residues" evidence="1">
    <location>
        <begin position="1076"/>
        <end position="1085"/>
    </location>
</feature>
<feature type="region of interest" description="Disordered" evidence="1">
    <location>
        <begin position="1025"/>
        <end position="1264"/>
    </location>
</feature>
<feature type="compositionally biased region" description="Low complexity" evidence="1">
    <location>
        <begin position="1045"/>
        <end position="1063"/>
    </location>
</feature>
<feature type="compositionally biased region" description="Low complexity" evidence="1">
    <location>
        <begin position="669"/>
        <end position="685"/>
    </location>
</feature>
<feature type="compositionally biased region" description="Basic and acidic residues" evidence="1">
    <location>
        <begin position="1228"/>
        <end position="1243"/>
    </location>
</feature>
<feature type="compositionally biased region" description="Polar residues" evidence="1">
    <location>
        <begin position="817"/>
        <end position="834"/>
    </location>
</feature>
<feature type="compositionally biased region" description="Basic and acidic residues" evidence="1">
    <location>
        <begin position="397"/>
        <end position="431"/>
    </location>
</feature>
<feature type="compositionally biased region" description="Polar residues" evidence="1">
    <location>
        <begin position="1025"/>
        <end position="1034"/>
    </location>
</feature>
<feature type="region of interest" description="Disordered" evidence="1">
    <location>
        <begin position="533"/>
        <end position="614"/>
    </location>
</feature>
<dbReference type="AlphaFoldDB" id="A0A8S3YHM9"/>
<feature type="compositionally biased region" description="Basic and acidic residues" evidence="1">
    <location>
        <begin position="167"/>
        <end position="180"/>
    </location>
</feature>
<evidence type="ECO:0000313" key="3">
    <source>
        <dbReference type="Proteomes" id="UP000678393"/>
    </source>
</evidence>
<name>A0A8S3YHM9_9EUPU</name>
<dbReference type="EMBL" id="CAJHNH020000060">
    <property type="protein sequence ID" value="CAG5114971.1"/>
    <property type="molecule type" value="Genomic_DNA"/>
</dbReference>
<feature type="compositionally biased region" description="Basic and acidic residues" evidence="1">
    <location>
        <begin position="1125"/>
        <end position="1139"/>
    </location>
</feature>
<dbReference type="Proteomes" id="UP000678393">
    <property type="component" value="Unassembled WGS sequence"/>
</dbReference>
<dbReference type="OrthoDB" id="9909290at2759"/>
<feature type="compositionally biased region" description="Low complexity" evidence="1">
    <location>
        <begin position="554"/>
        <end position="575"/>
    </location>
</feature>
<feature type="compositionally biased region" description="Basic and acidic residues" evidence="1">
    <location>
        <begin position="339"/>
        <end position="360"/>
    </location>
</feature>
<feature type="non-terminal residue" evidence="2">
    <location>
        <position position="1264"/>
    </location>
</feature>
<feature type="compositionally biased region" description="Basic and acidic residues" evidence="1">
    <location>
        <begin position="129"/>
        <end position="142"/>
    </location>
</feature>